<dbReference type="InterPro" id="IPR052095">
    <property type="entry name" value="UNC-13_domain"/>
</dbReference>
<dbReference type="EnsemblMetazoa" id="ASTEI08172-RA">
    <property type="protein sequence ID" value="ASTEI08172-PA"/>
    <property type="gene ID" value="ASTEI08172"/>
</dbReference>
<dbReference type="OMA" id="IGDICSC"/>
<dbReference type="SMART" id="SM00239">
    <property type="entry name" value="C2"/>
    <property type="match status" value="2"/>
</dbReference>
<name>A0A182YI86_ANOST</name>
<evidence type="ECO:0000256" key="1">
    <source>
        <dbReference type="ARBA" id="ARBA00004603"/>
    </source>
</evidence>
<evidence type="ECO:0000313" key="7">
    <source>
        <dbReference type="Proteomes" id="UP000076408"/>
    </source>
</evidence>
<dbReference type="VEuPathDB" id="VectorBase:ASTEI08172"/>
<keyword evidence="7" id="KW-1185">Reference proteome</keyword>
<dbReference type="VEuPathDB" id="VectorBase:ASTEI20_042209"/>
<organism evidence="6 7">
    <name type="scientific">Anopheles stephensi</name>
    <name type="common">Indo-Pakistan malaria mosquito</name>
    <dbReference type="NCBI Taxonomy" id="30069"/>
    <lineage>
        <taxon>Eukaryota</taxon>
        <taxon>Metazoa</taxon>
        <taxon>Ecdysozoa</taxon>
        <taxon>Arthropoda</taxon>
        <taxon>Hexapoda</taxon>
        <taxon>Insecta</taxon>
        <taxon>Pterygota</taxon>
        <taxon>Neoptera</taxon>
        <taxon>Endopterygota</taxon>
        <taxon>Diptera</taxon>
        <taxon>Nematocera</taxon>
        <taxon>Culicoidea</taxon>
        <taxon>Culicidae</taxon>
        <taxon>Anophelinae</taxon>
        <taxon>Anopheles</taxon>
    </lineage>
</organism>
<dbReference type="Proteomes" id="UP000076408">
    <property type="component" value="Unassembled WGS sequence"/>
</dbReference>
<comment type="similarity">
    <text evidence="2">Belongs to the unc-13 family.</text>
</comment>
<dbReference type="InterPro" id="IPR000008">
    <property type="entry name" value="C2_dom"/>
</dbReference>
<dbReference type="Gene3D" id="1.10.357.50">
    <property type="match status" value="1"/>
</dbReference>
<dbReference type="SUPFAM" id="SSF49562">
    <property type="entry name" value="C2 domain (Calcium/lipid-binding domain, CaLB)"/>
    <property type="match status" value="2"/>
</dbReference>
<accession>A0A182YI86</accession>
<dbReference type="InterPro" id="IPR014770">
    <property type="entry name" value="Munc13_1"/>
</dbReference>
<sequence length="1071" mass="121527">MYEKVLHEIKQGNIIDRQKKLTQKSLYAYIQEAFGVDETRHAVLEQRVDTMLAQDIYLRVEIMEAKLNSPPEGPEQLLPNAFVIVYLQEKPRETHRTATIPSTVNPAWNQQFPVAVKQDTKETLIIEVFNNSNNPNKFLRALRIARKYLLSLFNPVASHAKMIGRASIPLESITSTGLVSWYNLSKKKKPDPQGTIKVKFFFTSKLEKATAKHEYEQMLRCILEYELRSSSVARYWWAGKLTSEGEAILQQYTKCANLTALEQTLIAWFVYTQVHLTYPLSISLLESVLDKLCVGYDVALTSDEERERFWEGARRILPSCLSIIVKMRKRLAGDKDIVKTVSSVLQLLAKADQLAARKGANLFSEPTVRTLKQMALDCTKHSTMKEATVLAVQLGARTWFETSLSAAIEGSQTNEDKLRSLIKFVQLLQSDLLRAKTYYDGVFKSVMEIDYSREICIQHEARIVSHLRPIVQTICNGFKKITLRMEQLERRAEMESLDMSSTLFELYLILKLFLQQTDTVVQCAHNPYIVEFHQWFRGGIVYYLDVFAIKTISRVVTVLEEDDLRAVGTADRPKYSSSTGEILEIISQIKIFWDQLAWPDKDEMKKFLKRSIGDICSCCIFYADRLLSKVKTLEGSPTSTAGGLNSAQLATLERSLMVLSNVSILIESLARLPQELGYSQTRTGAGAGTDPSDKPRKTSLEQLMADEMLPIDGLSSWRQKCVRYIADHVTQTTRSLVVACGEVSMNGGSPTGTGTTIGGGFFSTKQQPSPVENVERLRHWIVQSATLLKEGLTEADLHAVEQDLWTSLETTMDEIIKKLLEKKDSLATFQRLRNCYEQLTQHYFRTLAETIACSTIGERLETFSCTTSELIHRYYLERVRQQEQLEEPENGQLTVRCWFQPDGLQIKVLRADQLRLPKDYKHSCDSYVKINVLPPDQFGPPPLPELKTKTKSKNFSPNYNESFTLKINPVQHSLKDALLMLNVKVSELLGLSQKHIGECFLRLDAIPVVRDASEAHEIAPITIPLSLPFTIASYSVTALENRNHDKMAAQFLKKLKQKMGIAPYTMSTLSL</sequence>
<dbReference type="PROSITE" id="PS50004">
    <property type="entry name" value="C2"/>
    <property type="match status" value="2"/>
</dbReference>
<dbReference type="PANTHER" id="PTHR45999">
    <property type="entry name" value="UNC-13-4A, ISOFORM B"/>
    <property type="match status" value="1"/>
</dbReference>
<evidence type="ECO:0008006" key="8">
    <source>
        <dbReference type="Google" id="ProtNLM"/>
    </source>
</evidence>
<dbReference type="GO" id="GO:0099503">
    <property type="term" value="C:secretory vesicle"/>
    <property type="evidence" value="ECO:0007669"/>
    <property type="project" value="TreeGrafter"/>
</dbReference>
<dbReference type="PANTHER" id="PTHR45999:SF2">
    <property type="entry name" value="PROTEIN UNC-13 HOMOLOG 4B"/>
    <property type="match status" value="1"/>
</dbReference>
<dbReference type="GO" id="GO:0006887">
    <property type="term" value="P:exocytosis"/>
    <property type="evidence" value="ECO:0007669"/>
    <property type="project" value="UniProtKB-KW"/>
</dbReference>
<feature type="domain" description="MHD1" evidence="5">
    <location>
        <begin position="504"/>
        <end position="626"/>
    </location>
</feature>
<feature type="domain" description="C2" evidence="4">
    <location>
        <begin position="38"/>
        <end position="163"/>
    </location>
</feature>
<evidence type="ECO:0000256" key="2">
    <source>
        <dbReference type="ARBA" id="ARBA00005823"/>
    </source>
</evidence>
<feature type="domain" description="C2" evidence="4">
    <location>
        <begin position="884"/>
        <end position="1016"/>
    </location>
</feature>
<dbReference type="InterPro" id="IPR035892">
    <property type="entry name" value="C2_domain_sf"/>
</dbReference>
<keyword evidence="3" id="KW-0268">Exocytosis</keyword>
<proteinExistence type="inferred from homology"/>
<dbReference type="Pfam" id="PF00168">
    <property type="entry name" value="C2"/>
    <property type="match status" value="2"/>
</dbReference>
<evidence type="ECO:0000313" key="6">
    <source>
        <dbReference type="EnsemblMetazoa" id="ASTEI08172-PA"/>
    </source>
</evidence>
<reference evidence="6" key="2">
    <citation type="submission" date="2020-05" db="UniProtKB">
        <authorList>
            <consortium name="EnsemblMetazoa"/>
        </authorList>
    </citation>
    <scope>IDENTIFICATION</scope>
    <source>
        <strain evidence="6">Indian</strain>
    </source>
</reference>
<evidence type="ECO:0000256" key="3">
    <source>
        <dbReference type="ARBA" id="ARBA00022483"/>
    </source>
</evidence>
<dbReference type="AlphaFoldDB" id="A0A182YI86"/>
<dbReference type="VEuPathDB" id="VectorBase:ASTE005331"/>
<evidence type="ECO:0000259" key="4">
    <source>
        <dbReference type="PROSITE" id="PS50004"/>
    </source>
</evidence>
<protein>
    <recommendedName>
        <fullName evidence="8">Protein unc-13 homolog 4B</fullName>
    </recommendedName>
</protein>
<comment type="subcellular location">
    <subcellularLocation>
        <location evidence="1">Late endosome</location>
    </subcellularLocation>
</comment>
<dbReference type="Gene3D" id="2.60.40.150">
    <property type="entry name" value="C2 domain"/>
    <property type="match status" value="2"/>
</dbReference>
<evidence type="ECO:0000259" key="5">
    <source>
        <dbReference type="PROSITE" id="PS51258"/>
    </source>
</evidence>
<dbReference type="CDD" id="cd04009">
    <property type="entry name" value="C2B_Munc13-like"/>
    <property type="match status" value="1"/>
</dbReference>
<dbReference type="PROSITE" id="PS51258">
    <property type="entry name" value="MHD1"/>
    <property type="match status" value="1"/>
</dbReference>
<dbReference type="GO" id="GO:0005770">
    <property type="term" value="C:late endosome"/>
    <property type="evidence" value="ECO:0007669"/>
    <property type="project" value="UniProtKB-SubCell"/>
</dbReference>
<reference evidence="7" key="1">
    <citation type="journal article" date="2014" name="Genome Biol.">
        <title>Genome analysis of a major urban malaria vector mosquito, Anopheles stephensi.</title>
        <authorList>
            <person name="Jiang X."/>
            <person name="Peery A."/>
            <person name="Hall A.B."/>
            <person name="Sharma A."/>
            <person name="Chen X.G."/>
            <person name="Waterhouse R.M."/>
            <person name="Komissarov A."/>
            <person name="Riehle M.M."/>
            <person name="Shouche Y."/>
            <person name="Sharakhova M.V."/>
            <person name="Lawson D."/>
            <person name="Pakpour N."/>
            <person name="Arensburger P."/>
            <person name="Davidson V.L."/>
            <person name="Eiglmeier K."/>
            <person name="Emrich S."/>
            <person name="George P."/>
            <person name="Kennedy R.C."/>
            <person name="Mane S.P."/>
            <person name="Maslen G."/>
            <person name="Oringanje C."/>
            <person name="Qi Y."/>
            <person name="Settlage R."/>
            <person name="Tojo M."/>
            <person name="Tubio J.M."/>
            <person name="Unger M.F."/>
            <person name="Wang B."/>
            <person name="Vernick K.D."/>
            <person name="Ribeiro J.M."/>
            <person name="James A.A."/>
            <person name="Michel K."/>
            <person name="Riehle M.A."/>
            <person name="Luckhart S."/>
            <person name="Sharakhov I.V."/>
            <person name="Tu Z."/>
        </authorList>
    </citation>
    <scope>NUCLEOTIDE SEQUENCE [LARGE SCALE GENOMIC DNA]</scope>
    <source>
        <strain evidence="7">Indian</strain>
    </source>
</reference>